<dbReference type="EMBL" id="QRIN01000060">
    <property type="protein sequence ID" value="RHG63723.1"/>
    <property type="molecule type" value="Genomic_DNA"/>
</dbReference>
<keyword evidence="1" id="KW-0812">Transmembrane</keyword>
<accession>A0A3R6IQL5</accession>
<name>A0A3R6IQL5_9BACT</name>
<keyword evidence="1" id="KW-1133">Transmembrane helix</keyword>
<organism evidence="2 3">
    <name type="scientific">Segatella copri</name>
    <dbReference type="NCBI Taxonomy" id="165179"/>
    <lineage>
        <taxon>Bacteria</taxon>
        <taxon>Pseudomonadati</taxon>
        <taxon>Bacteroidota</taxon>
        <taxon>Bacteroidia</taxon>
        <taxon>Bacteroidales</taxon>
        <taxon>Prevotellaceae</taxon>
        <taxon>Segatella</taxon>
    </lineage>
</organism>
<dbReference type="Proteomes" id="UP000286501">
    <property type="component" value="Unassembled WGS sequence"/>
</dbReference>
<proteinExistence type="predicted"/>
<keyword evidence="1" id="KW-0472">Membrane</keyword>
<dbReference type="RefSeq" id="WP_118201422.1">
    <property type="nucleotide sequence ID" value="NZ_QRIE01000017.1"/>
</dbReference>
<feature type="transmembrane region" description="Helical" evidence="1">
    <location>
        <begin position="165"/>
        <end position="190"/>
    </location>
</feature>
<sequence>MKLIDKITRVVIAIAVAMLILSMFCRCKAKERVIEKQTYITDKRNEAKWDSLFNARLVKELELYRASHKESVKSTTKEKTHIKDSTASKYDSNGNKVGEDRFHYEYHEISQEDVQILRDSISCLKEYKDSTSLYHKKCDSLSSVINKISKDKVYVEKQLSRTDRAFLNIGKIASVCLFIGILAFLGWIYWKLKLHKRS</sequence>
<evidence type="ECO:0000313" key="2">
    <source>
        <dbReference type="EMBL" id="RHG63723.1"/>
    </source>
</evidence>
<protein>
    <submittedName>
        <fullName evidence="2">Uncharacterized protein</fullName>
    </submittedName>
</protein>
<gene>
    <name evidence="2" type="ORF">DW250_12415</name>
</gene>
<comment type="caution">
    <text evidence="2">The sequence shown here is derived from an EMBL/GenBank/DDBJ whole genome shotgun (WGS) entry which is preliminary data.</text>
</comment>
<evidence type="ECO:0000256" key="1">
    <source>
        <dbReference type="SAM" id="Phobius"/>
    </source>
</evidence>
<evidence type="ECO:0000313" key="3">
    <source>
        <dbReference type="Proteomes" id="UP000286501"/>
    </source>
</evidence>
<reference evidence="2 3" key="1">
    <citation type="submission" date="2018-08" db="EMBL/GenBank/DDBJ databases">
        <title>A genome reference for cultivated species of the human gut microbiota.</title>
        <authorList>
            <person name="Zou Y."/>
            <person name="Xue W."/>
            <person name="Luo G."/>
        </authorList>
    </citation>
    <scope>NUCLEOTIDE SEQUENCE [LARGE SCALE GENOMIC DNA]</scope>
    <source>
        <strain evidence="2 3">AM22-1</strain>
    </source>
</reference>
<dbReference type="AlphaFoldDB" id="A0A3R6IQL5"/>